<dbReference type="Pfam" id="PF00296">
    <property type="entry name" value="Bac_luciferase"/>
    <property type="match status" value="1"/>
</dbReference>
<evidence type="ECO:0000259" key="2">
    <source>
        <dbReference type="Pfam" id="PF00296"/>
    </source>
</evidence>
<dbReference type="AlphaFoldDB" id="A0A398CPH2"/>
<dbReference type="NCBIfam" id="TIGR03558">
    <property type="entry name" value="oxido_grp_1"/>
    <property type="match status" value="1"/>
</dbReference>
<dbReference type="SUPFAM" id="SSF51679">
    <property type="entry name" value="Bacterial luciferase-like"/>
    <property type="match status" value="1"/>
</dbReference>
<evidence type="ECO:0000313" key="4">
    <source>
        <dbReference type="Proteomes" id="UP000266340"/>
    </source>
</evidence>
<comment type="caution">
    <text evidence="3">The sequence shown here is derived from an EMBL/GenBank/DDBJ whole genome shotgun (WGS) entry which is preliminary data.</text>
</comment>
<dbReference type="PANTHER" id="PTHR30137:SF19">
    <property type="entry name" value="LUCIFERASE-LIKE MONOOXYGENASE"/>
    <property type="match status" value="1"/>
</dbReference>
<dbReference type="GO" id="GO:0005829">
    <property type="term" value="C:cytosol"/>
    <property type="evidence" value="ECO:0007669"/>
    <property type="project" value="TreeGrafter"/>
</dbReference>
<accession>A0A398CPH2</accession>
<dbReference type="FunFam" id="3.20.20.30:FF:000002">
    <property type="entry name" value="LLM class flavin-dependent oxidoreductase"/>
    <property type="match status" value="1"/>
</dbReference>
<dbReference type="Proteomes" id="UP000266340">
    <property type="component" value="Unassembled WGS sequence"/>
</dbReference>
<dbReference type="RefSeq" id="WP_119148735.1">
    <property type="nucleotide sequence ID" value="NZ_JBHSOV010000013.1"/>
</dbReference>
<dbReference type="Gene3D" id="3.20.20.30">
    <property type="entry name" value="Luciferase-like domain"/>
    <property type="match status" value="1"/>
</dbReference>
<dbReference type="OrthoDB" id="9780518at2"/>
<gene>
    <name evidence="3" type="ORF">D3H35_08910</name>
</gene>
<dbReference type="InterPro" id="IPR019949">
    <property type="entry name" value="CmoO-like"/>
</dbReference>
<protein>
    <submittedName>
        <fullName evidence="3">LLM class flavin-dependent oxidoreductase</fullName>
    </submittedName>
</protein>
<reference evidence="3 4" key="1">
    <citation type="submission" date="2018-09" db="EMBL/GenBank/DDBJ databases">
        <title>Cohnella cavernae sp. nov., isolated from a karst cave.</title>
        <authorList>
            <person name="Zhu H."/>
        </authorList>
    </citation>
    <scope>NUCLEOTIDE SEQUENCE [LARGE SCALE GENOMIC DNA]</scope>
    <source>
        <strain evidence="3 4">K2E09-144</strain>
    </source>
</reference>
<evidence type="ECO:0000256" key="1">
    <source>
        <dbReference type="ARBA" id="ARBA00007789"/>
    </source>
</evidence>
<keyword evidence="4" id="KW-1185">Reference proteome</keyword>
<dbReference type="InterPro" id="IPR036661">
    <property type="entry name" value="Luciferase-like_sf"/>
</dbReference>
<name>A0A398CPH2_9BACL</name>
<evidence type="ECO:0000313" key="3">
    <source>
        <dbReference type="EMBL" id="RIE04060.1"/>
    </source>
</evidence>
<dbReference type="EMBL" id="QXJM01000029">
    <property type="protein sequence ID" value="RIE04060.1"/>
    <property type="molecule type" value="Genomic_DNA"/>
</dbReference>
<dbReference type="InterPro" id="IPR050766">
    <property type="entry name" value="Bact_Lucif_Oxidored"/>
</dbReference>
<dbReference type="PANTHER" id="PTHR30137">
    <property type="entry name" value="LUCIFERASE-LIKE MONOOXYGENASE"/>
    <property type="match status" value="1"/>
</dbReference>
<organism evidence="3 4">
    <name type="scientific">Cohnella faecalis</name>
    <dbReference type="NCBI Taxonomy" id="2315694"/>
    <lineage>
        <taxon>Bacteria</taxon>
        <taxon>Bacillati</taxon>
        <taxon>Bacillota</taxon>
        <taxon>Bacilli</taxon>
        <taxon>Bacillales</taxon>
        <taxon>Paenibacillaceae</taxon>
        <taxon>Cohnella</taxon>
    </lineage>
</organism>
<proteinExistence type="predicted"/>
<dbReference type="GO" id="GO:0016705">
    <property type="term" value="F:oxidoreductase activity, acting on paired donors, with incorporation or reduction of molecular oxygen"/>
    <property type="evidence" value="ECO:0007669"/>
    <property type="project" value="InterPro"/>
</dbReference>
<dbReference type="InterPro" id="IPR011251">
    <property type="entry name" value="Luciferase-like_dom"/>
</dbReference>
<comment type="similarity">
    <text evidence="1">To bacterial alkanal monooxygenase alpha and beta chains.</text>
</comment>
<sequence length="339" mass="37417">MKLKLGVLDQSPIGRGETAATALQHTLALARAAERWGYSRFWVSEHHDSKSLAGSSPEVLLAAIGAHTSRIRIGSGGVLLPHYSPYKVAENFRVLEGLYAGRVDLGIGRAPGGMPLSSRALRKDSPKEPDEHFPQSLRELAAYIGKGERLEPTHPFAELNASPHVDTTPEVWLLGSSIYSAAVAAQMGAGFSFAHFINGEGGQGAVRDYLKHFRPGPLGDRPNVSACVFVICAETDEAAEGEARLTDLRLLYLEKGQFQQPFPTMEEANAYPYCDWDRLRITENRKRIIVGGPSKVKKELESFADSYRTNEILVTCIMSDFNKRVRSYERLADLFELLD</sequence>
<dbReference type="CDD" id="cd00347">
    <property type="entry name" value="Flavin_utilizing_monoxygenases"/>
    <property type="match status" value="2"/>
</dbReference>
<feature type="domain" description="Luciferase-like" evidence="2">
    <location>
        <begin position="4"/>
        <end position="305"/>
    </location>
</feature>